<name>A0A420J453_9PEZI</name>
<gene>
    <name evidence="3" type="ORF">GcM3_034010</name>
</gene>
<evidence type="ECO:0000313" key="3">
    <source>
        <dbReference type="EMBL" id="RKF81587.1"/>
    </source>
</evidence>
<reference evidence="3 4" key="1">
    <citation type="journal article" date="2018" name="BMC Genomics">
        <title>Comparative genome analyses reveal sequence features reflecting distinct modes of host-adaptation between dicot and monocot powdery mildew.</title>
        <authorList>
            <person name="Wu Y."/>
            <person name="Ma X."/>
            <person name="Pan Z."/>
            <person name="Kale S.D."/>
            <person name="Song Y."/>
            <person name="King H."/>
            <person name="Zhang Q."/>
            <person name="Presley C."/>
            <person name="Deng X."/>
            <person name="Wei C.I."/>
            <person name="Xiao S."/>
        </authorList>
    </citation>
    <scope>NUCLEOTIDE SEQUENCE [LARGE SCALE GENOMIC DNA]</scope>
    <source>
        <strain evidence="3">UMSG3</strain>
    </source>
</reference>
<dbReference type="GO" id="GO:0030010">
    <property type="term" value="P:establishment of cell polarity"/>
    <property type="evidence" value="ECO:0007669"/>
    <property type="project" value="TreeGrafter"/>
</dbReference>
<dbReference type="GO" id="GO:0005886">
    <property type="term" value="C:plasma membrane"/>
    <property type="evidence" value="ECO:0007669"/>
    <property type="project" value="InterPro"/>
</dbReference>
<dbReference type="STRING" id="62708.A0A420J453"/>
<dbReference type="GO" id="GO:0030427">
    <property type="term" value="C:site of polarized growth"/>
    <property type="evidence" value="ECO:0007669"/>
    <property type="project" value="TreeGrafter"/>
</dbReference>
<evidence type="ECO:0000256" key="1">
    <source>
        <dbReference type="SAM" id="MobiDB-lite"/>
    </source>
</evidence>
<dbReference type="GO" id="GO:0005034">
    <property type="term" value="F:osmosensor activity"/>
    <property type="evidence" value="ECO:0007669"/>
    <property type="project" value="InterPro"/>
</dbReference>
<feature type="region of interest" description="Disordered" evidence="1">
    <location>
        <begin position="768"/>
        <end position="844"/>
    </location>
</feature>
<feature type="compositionally biased region" description="Polar residues" evidence="1">
    <location>
        <begin position="340"/>
        <end position="359"/>
    </location>
</feature>
<protein>
    <recommendedName>
        <fullName evidence="5">Basic proline-rich protein</fullName>
    </recommendedName>
</protein>
<feature type="compositionally biased region" description="Polar residues" evidence="1">
    <location>
        <begin position="825"/>
        <end position="844"/>
    </location>
</feature>
<dbReference type="GO" id="GO:0031505">
    <property type="term" value="P:fungal-type cell wall organization"/>
    <property type="evidence" value="ECO:0007669"/>
    <property type="project" value="TreeGrafter"/>
</dbReference>
<dbReference type="PANTHER" id="PTHR35778">
    <property type="entry name" value="SIGNALING MUCIN HKR1-RELATED"/>
    <property type="match status" value="1"/>
</dbReference>
<feature type="compositionally biased region" description="Low complexity" evidence="1">
    <location>
        <begin position="360"/>
        <end position="373"/>
    </location>
</feature>
<keyword evidence="2" id="KW-0472">Membrane</keyword>
<dbReference type="GO" id="GO:0006972">
    <property type="term" value="P:hyperosmotic response"/>
    <property type="evidence" value="ECO:0007669"/>
    <property type="project" value="TreeGrafter"/>
</dbReference>
<evidence type="ECO:0000256" key="2">
    <source>
        <dbReference type="SAM" id="Phobius"/>
    </source>
</evidence>
<dbReference type="GO" id="GO:0001402">
    <property type="term" value="P:signal transduction involved in filamentous growth"/>
    <property type="evidence" value="ECO:0007669"/>
    <property type="project" value="TreeGrafter"/>
</dbReference>
<proteinExistence type="predicted"/>
<organism evidence="3 4">
    <name type="scientific">Golovinomyces cichoracearum</name>
    <dbReference type="NCBI Taxonomy" id="62708"/>
    <lineage>
        <taxon>Eukaryota</taxon>
        <taxon>Fungi</taxon>
        <taxon>Dikarya</taxon>
        <taxon>Ascomycota</taxon>
        <taxon>Pezizomycotina</taxon>
        <taxon>Leotiomycetes</taxon>
        <taxon>Erysiphales</taxon>
        <taxon>Erysiphaceae</taxon>
        <taxon>Golovinomyces</taxon>
    </lineage>
</organism>
<dbReference type="EMBL" id="MCBQ01003414">
    <property type="protein sequence ID" value="RKF81587.1"/>
    <property type="molecule type" value="Genomic_DNA"/>
</dbReference>
<keyword evidence="2" id="KW-1133">Transmembrane helix</keyword>
<keyword evidence="2" id="KW-0812">Transmembrane</keyword>
<feature type="compositionally biased region" description="Polar residues" evidence="1">
    <location>
        <begin position="429"/>
        <end position="447"/>
    </location>
</feature>
<evidence type="ECO:0008006" key="5">
    <source>
        <dbReference type="Google" id="ProtNLM"/>
    </source>
</evidence>
<dbReference type="PANTHER" id="PTHR35778:SF1">
    <property type="entry name" value="SIGNALING MUCIN HKR1-RELATED"/>
    <property type="match status" value="1"/>
</dbReference>
<keyword evidence="4" id="KW-1185">Reference proteome</keyword>
<dbReference type="InterPro" id="IPR039295">
    <property type="entry name" value="MSB2"/>
</dbReference>
<dbReference type="Proteomes" id="UP000283383">
    <property type="component" value="Unassembled WGS sequence"/>
</dbReference>
<feature type="compositionally biased region" description="Polar residues" evidence="1">
    <location>
        <begin position="125"/>
        <end position="155"/>
    </location>
</feature>
<feature type="compositionally biased region" description="Polar residues" evidence="1">
    <location>
        <begin position="723"/>
        <end position="736"/>
    </location>
</feature>
<feature type="region of interest" description="Disordered" evidence="1">
    <location>
        <begin position="290"/>
        <end position="383"/>
    </location>
</feature>
<feature type="region of interest" description="Disordered" evidence="1">
    <location>
        <begin position="467"/>
        <end position="490"/>
    </location>
</feature>
<feature type="region of interest" description="Disordered" evidence="1">
    <location>
        <begin position="417"/>
        <end position="447"/>
    </location>
</feature>
<evidence type="ECO:0000313" key="4">
    <source>
        <dbReference type="Proteomes" id="UP000283383"/>
    </source>
</evidence>
<accession>A0A420J453</accession>
<feature type="region of interest" description="Disordered" evidence="1">
    <location>
        <begin position="709"/>
        <end position="736"/>
    </location>
</feature>
<dbReference type="GO" id="GO:0009986">
    <property type="term" value="C:cell surface"/>
    <property type="evidence" value="ECO:0007669"/>
    <property type="project" value="TreeGrafter"/>
</dbReference>
<feature type="compositionally biased region" description="Low complexity" evidence="1">
    <location>
        <begin position="115"/>
        <end position="124"/>
    </location>
</feature>
<dbReference type="GO" id="GO:0005576">
    <property type="term" value="C:extracellular region"/>
    <property type="evidence" value="ECO:0007669"/>
    <property type="project" value="TreeGrafter"/>
</dbReference>
<dbReference type="GO" id="GO:0007232">
    <property type="term" value="P:osmosensory signaling pathway via Sho1 osmosensor"/>
    <property type="evidence" value="ECO:0007669"/>
    <property type="project" value="InterPro"/>
</dbReference>
<feature type="region of interest" description="Disordered" evidence="1">
    <location>
        <begin position="182"/>
        <end position="230"/>
    </location>
</feature>
<feature type="compositionally biased region" description="Low complexity" evidence="1">
    <location>
        <begin position="187"/>
        <end position="197"/>
    </location>
</feature>
<feature type="compositionally biased region" description="Low complexity" evidence="1">
    <location>
        <begin position="709"/>
        <end position="722"/>
    </location>
</feature>
<sequence length="844" mass="88354">MQTTFIFLAFDDSVPLLVYVRCCLISCEVTFTQLQLHINILFGKMYSILLSLCGAALFCNTLTQAADNLRIFDASEPYAASLPVFEEFTPVSSSSAVSAEVPDSAIYRSEDPEDSLSSPPFESSQRISPQKSDGESQSAPYSGSNVASKSENSDPTYVSTNSVLVSTTTTYQAVSSVSQPTATNIVNPNTTTLPDTNNGEDRGQFGTDDGLSGSTPGNISSTQMSGSSSTSSIMYTMTQNATTSEQLSSSTIFSSASQAETTTAISNSSYVSVTTPLSSASATAPISEITTGPFNSSTPQTSISSTASSSEATSEIPSSTLTSSPESNYSTNTTSSPYSQATSTTELPSTPGNLSSTDVTSEFPSSTLSSSFEDYSPTNTSSIMYSKPTSIGSLSSSMYIPSVTSSSFSGSLNYSIPSTTSSDPFSPSNEPSSLPGNSSFTSFPESSTNTIYSPTSSAIYPSSTFMPVPGNSTTSQLPGSSPITIPYESATQNPNATYTAFPSNSTMAGSSSQLETMTVTTSPTKVMPTATNTGSTFIPSSIIAQTSSSYTTGQTTTSSTGIPSSLPKIVQNPLSSSSPVQPEDTAEVQIGFQWDLNYPFVVGHPLSTSQIFTYLPIGIANGLGLNPEQIVVKNLFPLDTTEELDYITTVARIFIPASMVDTLRIDLGISASPIYQNENDSVRTLMNFINPAIPYFPGTVMQHGSISSVTASNSTSTPTSNSGVFNTEPQQPQSASAKGTTAGIALAACGGAAAYGAAMFLLARRYKHRQQQQPDRPRSLESTNSSIEAAESNADSINDGALMSGGRISNSHDRDSRGSGRTGYSARTAQISGPMMSENSLGWN</sequence>
<feature type="compositionally biased region" description="Low complexity" evidence="1">
    <location>
        <begin position="417"/>
        <end position="428"/>
    </location>
</feature>
<feature type="region of interest" description="Disordered" evidence="1">
    <location>
        <begin position="108"/>
        <end position="158"/>
    </location>
</feature>
<dbReference type="AlphaFoldDB" id="A0A420J453"/>
<comment type="caution">
    <text evidence="3">The sequence shown here is derived from an EMBL/GenBank/DDBJ whole genome shotgun (WGS) entry which is preliminary data.</text>
</comment>
<feature type="transmembrane region" description="Helical" evidence="2">
    <location>
        <begin position="742"/>
        <end position="763"/>
    </location>
</feature>
<feature type="compositionally biased region" description="Low complexity" evidence="1">
    <location>
        <begin position="296"/>
        <end position="339"/>
    </location>
</feature>
<feature type="compositionally biased region" description="Low complexity" evidence="1">
    <location>
        <begin position="220"/>
        <end position="230"/>
    </location>
</feature>